<reference evidence="5" key="1">
    <citation type="journal article" date="2019" name="Int. J. Syst. Evol. Microbiol.">
        <title>The Global Catalogue of Microorganisms (GCM) 10K type strain sequencing project: providing services to taxonomists for standard genome sequencing and annotation.</title>
        <authorList>
            <consortium name="The Broad Institute Genomics Platform"/>
            <consortium name="The Broad Institute Genome Sequencing Center for Infectious Disease"/>
            <person name="Wu L."/>
            <person name="Ma J."/>
        </authorList>
    </citation>
    <scope>NUCLEOTIDE SEQUENCE [LARGE SCALE GENOMIC DNA]</scope>
    <source>
        <strain evidence="5">JCM 17138</strain>
    </source>
</reference>
<dbReference type="Proteomes" id="UP001501009">
    <property type="component" value="Unassembled WGS sequence"/>
</dbReference>
<name>A0ABP7JR04_9ACTN</name>
<sequence>MAGQDRRVRRTRRTLHDALIELVLERAYERITVQDILDRADVGRSTFYAHFRDKDALLVAGFDEMREELRRELDAMSPSTPPSDPARPAAIIFEHAYRHQRVYLALCGRQGGNLVYRHLHRLIGDLAREHLRPHLAAAGTELPAEVVAEFYTSSVLALLAWWVDQGFPRDPDWLARAHQTLAVPGLLAALGQPGPAPAAHP</sequence>
<dbReference type="EMBL" id="BAABDE010000052">
    <property type="protein sequence ID" value="GAA3851897.1"/>
    <property type="molecule type" value="Genomic_DNA"/>
</dbReference>
<evidence type="ECO:0000259" key="3">
    <source>
        <dbReference type="PROSITE" id="PS50977"/>
    </source>
</evidence>
<evidence type="ECO:0000313" key="5">
    <source>
        <dbReference type="Proteomes" id="UP001501009"/>
    </source>
</evidence>
<dbReference type="InterPro" id="IPR039532">
    <property type="entry name" value="TetR_C_Firmicutes"/>
</dbReference>
<dbReference type="Gene3D" id="1.10.357.10">
    <property type="entry name" value="Tetracycline Repressor, domain 2"/>
    <property type="match status" value="1"/>
</dbReference>
<dbReference type="InterPro" id="IPR009057">
    <property type="entry name" value="Homeodomain-like_sf"/>
</dbReference>
<protein>
    <submittedName>
        <fullName evidence="4">TetR/AcrR family transcriptional regulator</fullName>
    </submittedName>
</protein>
<evidence type="ECO:0000256" key="1">
    <source>
        <dbReference type="ARBA" id="ARBA00023125"/>
    </source>
</evidence>
<comment type="caution">
    <text evidence="4">The sequence shown here is derived from an EMBL/GenBank/DDBJ whole genome shotgun (WGS) entry which is preliminary data.</text>
</comment>
<dbReference type="SUPFAM" id="SSF46689">
    <property type="entry name" value="Homeodomain-like"/>
    <property type="match status" value="1"/>
</dbReference>
<organism evidence="4 5">
    <name type="scientific">Streptomyces coacervatus</name>
    <dbReference type="NCBI Taxonomy" id="647381"/>
    <lineage>
        <taxon>Bacteria</taxon>
        <taxon>Bacillati</taxon>
        <taxon>Actinomycetota</taxon>
        <taxon>Actinomycetes</taxon>
        <taxon>Kitasatosporales</taxon>
        <taxon>Streptomycetaceae</taxon>
        <taxon>Streptomyces</taxon>
    </lineage>
</organism>
<dbReference type="Pfam" id="PF14278">
    <property type="entry name" value="TetR_C_8"/>
    <property type="match status" value="1"/>
</dbReference>
<dbReference type="PROSITE" id="PS50977">
    <property type="entry name" value="HTH_TETR_2"/>
    <property type="match status" value="1"/>
</dbReference>
<feature type="DNA-binding region" description="H-T-H motif" evidence="2">
    <location>
        <begin position="32"/>
        <end position="51"/>
    </location>
</feature>
<proteinExistence type="predicted"/>
<keyword evidence="1 2" id="KW-0238">DNA-binding</keyword>
<gene>
    <name evidence="4" type="ORF">GCM10022403_099150</name>
</gene>
<dbReference type="PANTHER" id="PTHR43479">
    <property type="entry name" value="ACREF/ENVCD OPERON REPRESSOR-RELATED"/>
    <property type="match status" value="1"/>
</dbReference>
<evidence type="ECO:0000313" key="4">
    <source>
        <dbReference type="EMBL" id="GAA3851897.1"/>
    </source>
</evidence>
<dbReference type="PRINTS" id="PR00455">
    <property type="entry name" value="HTHTETR"/>
</dbReference>
<dbReference type="PANTHER" id="PTHR43479:SF7">
    <property type="entry name" value="TETR-FAMILY TRANSCRIPTIONAL REGULATOR"/>
    <property type="match status" value="1"/>
</dbReference>
<evidence type="ECO:0000256" key="2">
    <source>
        <dbReference type="PROSITE-ProRule" id="PRU00335"/>
    </source>
</evidence>
<accession>A0ABP7JR04</accession>
<dbReference type="InterPro" id="IPR001647">
    <property type="entry name" value="HTH_TetR"/>
</dbReference>
<dbReference type="Pfam" id="PF00440">
    <property type="entry name" value="TetR_N"/>
    <property type="match status" value="1"/>
</dbReference>
<dbReference type="InterPro" id="IPR050624">
    <property type="entry name" value="HTH-type_Tx_Regulator"/>
</dbReference>
<feature type="domain" description="HTH tetR-type" evidence="3">
    <location>
        <begin position="9"/>
        <end position="69"/>
    </location>
</feature>
<keyword evidence="5" id="KW-1185">Reference proteome</keyword>